<sequence length="71" mass="7725">MAGNSADDGDGGSGDERKTSDLDCLFIQKMMEMSAYTEGRSSDEWLVEIGNDHTEFADLKSITAHQFVCCG</sequence>
<dbReference type="WBParaSite" id="GPUH_0001755501-mRNA-1">
    <property type="protein sequence ID" value="GPUH_0001755501-mRNA-1"/>
    <property type="gene ID" value="GPUH_0001755501"/>
</dbReference>
<keyword evidence="2" id="KW-1185">Reference proteome</keyword>
<dbReference type="AlphaFoldDB" id="A0A183E992"/>
<reference evidence="3" key="1">
    <citation type="submission" date="2016-06" db="UniProtKB">
        <authorList>
            <consortium name="WormBaseParasite"/>
        </authorList>
    </citation>
    <scope>IDENTIFICATION</scope>
</reference>
<gene>
    <name evidence="1" type="ORF">GPUH_LOCUS17533</name>
</gene>
<evidence type="ECO:0000313" key="3">
    <source>
        <dbReference type="WBParaSite" id="GPUH_0001755501-mRNA-1"/>
    </source>
</evidence>
<organism evidence="3">
    <name type="scientific">Gongylonema pulchrum</name>
    <dbReference type="NCBI Taxonomy" id="637853"/>
    <lineage>
        <taxon>Eukaryota</taxon>
        <taxon>Metazoa</taxon>
        <taxon>Ecdysozoa</taxon>
        <taxon>Nematoda</taxon>
        <taxon>Chromadorea</taxon>
        <taxon>Rhabditida</taxon>
        <taxon>Spirurina</taxon>
        <taxon>Spiruromorpha</taxon>
        <taxon>Spiruroidea</taxon>
        <taxon>Gongylonematidae</taxon>
        <taxon>Gongylonema</taxon>
    </lineage>
</organism>
<name>A0A183E992_9BILA</name>
<evidence type="ECO:0000313" key="2">
    <source>
        <dbReference type="Proteomes" id="UP000271098"/>
    </source>
</evidence>
<dbReference type="EMBL" id="UYRT01085312">
    <property type="protein sequence ID" value="VDN29981.1"/>
    <property type="molecule type" value="Genomic_DNA"/>
</dbReference>
<evidence type="ECO:0000313" key="1">
    <source>
        <dbReference type="EMBL" id="VDN29981.1"/>
    </source>
</evidence>
<reference evidence="1 2" key="2">
    <citation type="submission" date="2018-11" db="EMBL/GenBank/DDBJ databases">
        <authorList>
            <consortium name="Pathogen Informatics"/>
        </authorList>
    </citation>
    <scope>NUCLEOTIDE SEQUENCE [LARGE SCALE GENOMIC DNA]</scope>
</reference>
<dbReference type="Proteomes" id="UP000271098">
    <property type="component" value="Unassembled WGS sequence"/>
</dbReference>
<protein>
    <submittedName>
        <fullName evidence="3">Pecanex-like protein</fullName>
    </submittedName>
</protein>
<accession>A0A183E992</accession>
<proteinExistence type="predicted"/>